<feature type="domain" description="Pseudouridine synthase I TruA alpha/beta" evidence="8">
    <location>
        <begin position="144"/>
        <end position="252"/>
    </location>
</feature>
<proteinExistence type="inferred from homology"/>
<dbReference type="InterPro" id="IPR020094">
    <property type="entry name" value="TruA/RsuA/RluB/E/F_N"/>
</dbReference>
<dbReference type="InterPro" id="IPR001406">
    <property type="entry name" value="PsdUridine_synth_TruA"/>
</dbReference>
<dbReference type="InterPro" id="IPR020095">
    <property type="entry name" value="PsdUridine_synth_TruA_C"/>
</dbReference>
<feature type="binding site" evidence="4 6">
    <location>
        <position position="110"/>
    </location>
    <ligand>
        <name>substrate</name>
    </ligand>
</feature>
<dbReference type="EMBL" id="LM995447">
    <property type="protein sequence ID" value="CDZ24553.1"/>
    <property type="molecule type" value="Genomic_DNA"/>
</dbReference>
<dbReference type="PANTHER" id="PTHR11142:SF0">
    <property type="entry name" value="TRNA PSEUDOURIDINE SYNTHASE-LIKE 1"/>
    <property type="match status" value="1"/>
</dbReference>
<evidence type="ECO:0000256" key="1">
    <source>
        <dbReference type="ARBA" id="ARBA00009375"/>
    </source>
</evidence>
<evidence type="ECO:0000256" key="6">
    <source>
        <dbReference type="PIRSR" id="PIRSR001430-2"/>
    </source>
</evidence>
<dbReference type="InterPro" id="IPR020103">
    <property type="entry name" value="PsdUridine_synth_cat_dom_sf"/>
</dbReference>
<dbReference type="HOGENOM" id="CLU_014673_0_1_9"/>
<dbReference type="KEGG" id="ccel:CCDG5_1443"/>
<comment type="subunit">
    <text evidence="4">Homodimer.</text>
</comment>
<dbReference type="Gene3D" id="3.30.70.660">
    <property type="entry name" value="Pseudouridine synthase I, catalytic domain, C-terminal subdomain"/>
    <property type="match status" value="1"/>
</dbReference>
<keyword evidence="3 4" id="KW-0413">Isomerase</keyword>
<dbReference type="PIRSF" id="PIRSF001430">
    <property type="entry name" value="tRNA_psdUrid_synth"/>
    <property type="match status" value="1"/>
</dbReference>
<keyword evidence="10" id="KW-1185">Reference proteome</keyword>
<dbReference type="NCBIfam" id="TIGR00071">
    <property type="entry name" value="hisT_truA"/>
    <property type="match status" value="1"/>
</dbReference>
<evidence type="ECO:0000256" key="7">
    <source>
        <dbReference type="RuleBase" id="RU003792"/>
    </source>
</evidence>
<evidence type="ECO:0000256" key="2">
    <source>
        <dbReference type="ARBA" id="ARBA00022694"/>
    </source>
</evidence>
<comment type="caution">
    <text evidence="4">Lacks conserved residue(s) required for the propagation of feature annotation.</text>
</comment>
<dbReference type="GO" id="GO:0003723">
    <property type="term" value="F:RNA binding"/>
    <property type="evidence" value="ECO:0007669"/>
    <property type="project" value="InterPro"/>
</dbReference>
<dbReference type="CDD" id="cd02570">
    <property type="entry name" value="PseudoU_synth_EcTruA"/>
    <property type="match status" value="1"/>
</dbReference>
<reference evidence="10" key="1">
    <citation type="submission" date="2014-07" db="EMBL/GenBank/DDBJ databases">
        <authorList>
            <person name="Wibberg D."/>
        </authorList>
    </citation>
    <scope>NUCLEOTIDE SEQUENCE [LARGE SCALE GENOMIC DNA]</scope>
    <source>
        <strain evidence="10">DG5</strain>
    </source>
</reference>
<dbReference type="PANTHER" id="PTHR11142">
    <property type="entry name" value="PSEUDOURIDYLATE SYNTHASE"/>
    <property type="match status" value="1"/>
</dbReference>
<evidence type="ECO:0000313" key="10">
    <source>
        <dbReference type="Proteomes" id="UP000032431"/>
    </source>
</evidence>
<evidence type="ECO:0000256" key="4">
    <source>
        <dbReference type="HAMAP-Rule" id="MF_00171"/>
    </source>
</evidence>
<dbReference type="Pfam" id="PF01416">
    <property type="entry name" value="PseudoU_synth_1"/>
    <property type="match status" value="2"/>
</dbReference>
<dbReference type="InterPro" id="IPR020097">
    <property type="entry name" value="PsdUridine_synth_TruA_a/b_dom"/>
</dbReference>
<dbReference type="GO" id="GO:0031119">
    <property type="term" value="P:tRNA pseudouridine synthesis"/>
    <property type="evidence" value="ECO:0007669"/>
    <property type="project" value="UniProtKB-UniRule"/>
</dbReference>
<dbReference type="GO" id="GO:0160147">
    <property type="term" value="F:tRNA pseudouridine(38-40) synthase activity"/>
    <property type="evidence" value="ECO:0007669"/>
    <property type="project" value="UniProtKB-EC"/>
</dbReference>
<dbReference type="AlphaFoldDB" id="A0A078KQ49"/>
<dbReference type="Proteomes" id="UP000032431">
    <property type="component" value="Chromosome I"/>
</dbReference>
<sequence length="258" mass="29276">MRNICLHLKFDGSHYHGWQVQKNAVSVQQTVQDAIEKVFGDRLDLTGCSRTDAGVHANDYVCCFCTESNIDTTHIMRALNANLPDDIAVTACEEVPMDFHPRYSASGKEYIYRIHNGRFKDPFTRAYTFHYPKPLDVMRLNETAQAFCGKHDFAAFCSIKAASRHRPDETEDTVRTIYLAEVTRNGDEVVYRVRGDGFLYNMVRIMVGTLLFSNGGKLTYEGLSEIIRSKDRLKAGPTAPAHGLFLNKVFYNETVFKP</sequence>
<dbReference type="SUPFAM" id="SSF55120">
    <property type="entry name" value="Pseudouridine synthase"/>
    <property type="match status" value="1"/>
</dbReference>
<feature type="active site" description="Nucleophile" evidence="4 5">
    <location>
        <position position="52"/>
    </location>
</feature>
<dbReference type="HAMAP" id="MF_00171">
    <property type="entry name" value="TruA"/>
    <property type="match status" value="1"/>
</dbReference>
<comment type="function">
    <text evidence="4">Formation of pseudouridine at positions 38, 39 and 40 in the anticodon stem and loop of transfer RNAs.</text>
</comment>
<dbReference type="EC" id="5.4.99.12" evidence="4"/>
<feature type="domain" description="Pseudouridine synthase I TruA alpha/beta" evidence="8">
    <location>
        <begin position="9"/>
        <end position="104"/>
    </location>
</feature>
<comment type="similarity">
    <text evidence="1 4 7">Belongs to the tRNA pseudouridine synthase TruA family.</text>
</comment>
<accession>A0A078KQ49</accession>
<evidence type="ECO:0000256" key="5">
    <source>
        <dbReference type="PIRSR" id="PIRSR001430-1"/>
    </source>
</evidence>
<dbReference type="FunFam" id="3.30.70.580:FF:000001">
    <property type="entry name" value="tRNA pseudouridine synthase A"/>
    <property type="match status" value="1"/>
</dbReference>
<evidence type="ECO:0000256" key="3">
    <source>
        <dbReference type="ARBA" id="ARBA00023235"/>
    </source>
</evidence>
<evidence type="ECO:0000313" key="9">
    <source>
        <dbReference type="EMBL" id="CDZ24553.1"/>
    </source>
</evidence>
<name>A0A078KQ49_9FIRM</name>
<comment type="catalytic activity">
    <reaction evidence="4 7">
        <text>uridine(38/39/40) in tRNA = pseudouridine(38/39/40) in tRNA</text>
        <dbReference type="Rhea" id="RHEA:22376"/>
        <dbReference type="Rhea" id="RHEA-COMP:10085"/>
        <dbReference type="Rhea" id="RHEA-COMP:10087"/>
        <dbReference type="ChEBI" id="CHEBI:65314"/>
        <dbReference type="ChEBI" id="CHEBI:65315"/>
        <dbReference type="EC" id="5.4.99.12"/>
    </reaction>
</comment>
<dbReference type="Gene3D" id="3.30.70.580">
    <property type="entry name" value="Pseudouridine synthase I, catalytic domain, N-terminal subdomain"/>
    <property type="match status" value="1"/>
</dbReference>
<gene>
    <name evidence="4 9" type="primary">truA</name>
    <name evidence="9" type="ORF">CCDG5_1443</name>
</gene>
<dbReference type="PATRIC" id="fig|29343.3.peg.1519"/>
<dbReference type="STRING" id="29343.CCDG5_1443"/>
<keyword evidence="2 4" id="KW-0819">tRNA processing</keyword>
<organism evidence="9 10">
    <name type="scientific">[Clostridium] cellulosi</name>
    <dbReference type="NCBI Taxonomy" id="29343"/>
    <lineage>
        <taxon>Bacteria</taxon>
        <taxon>Bacillati</taxon>
        <taxon>Bacillota</taxon>
        <taxon>Clostridia</taxon>
        <taxon>Eubacteriales</taxon>
        <taxon>Oscillospiraceae</taxon>
        <taxon>Oscillospiraceae incertae sedis</taxon>
    </lineage>
</organism>
<protein>
    <recommendedName>
        <fullName evidence="4">tRNA pseudouridine synthase A</fullName>
        <ecNumber evidence="4">5.4.99.12</ecNumber>
    </recommendedName>
    <alternativeName>
        <fullName evidence="4">tRNA pseudouridine(38-40) synthase</fullName>
    </alternativeName>
    <alternativeName>
        <fullName evidence="4">tRNA pseudouridylate synthase I</fullName>
    </alternativeName>
    <alternativeName>
        <fullName evidence="4">tRNA-uridine isomerase I</fullName>
    </alternativeName>
</protein>
<evidence type="ECO:0000259" key="8">
    <source>
        <dbReference type="Pfam" id="PF01416"/>
    </source>
</evidence>
<dbReference type="OrthoDB" id="9811823at2"/>